<feature type="transmembrane region" description="Helical" evidence="13">
    <location>
        <begin position="74"/>
        <end position="96"/>
    </location>
</feature>
<evidence type="ECO:0000256" key="6">
    <source>
        <dbReference type="ARBA" id="ARBA00014400"/>
    </source>
</evidence>
<dbReference type="PRINTS" id="PR01000">
    <property type="entry name" value="SREBPS2PTASE"/>
</dbReference>
<protein>
    <recommendedName>
        <fullName evidence="6">Membrane-bound transcription factor site-2 protease</fullName>
        <ecNumber evidence="5">3.4.24.85</ecNumber>
    </recommendedName>
    <alternativeName>
        <fullName evidence="10">Endopeptidase S2P</fullName>
    </alternativeName>
</protein>
<evidence type="ECO:0000256" key="5">
    <source>
        <dbReference type="ARBA" id="ARBA00012347"/>
    </source>
</evidence>
<keyword evidence="8 13" id="KW-1133">Transmembrane helix</keyword>
<evidence type="ECO:0000256" key="11">
    <source>
        <dbReference type="ARBA" id="ARBA00045828"/>
    </source>
</evidence>
<evidence type="ECO:0000256" key="10">
    <source>
        <dbReference type="ARBA" id="ARBA00032658"/>
    </source>
</evidence>
<dbReference type="SUPFAM" id="SSF50156">
    <property type="entry name" value="PDZ domain-like"/>
    <property type="match status" value="1"/>
</dbReference>
<gene>
    <name evidence="15" type="ORF">X798_06737</name>
</gene>
<dbReference type="GO" id="GO:1905897">
    <property type="term" value="P:regulation of response to endoplasmic reticulum stress"/>
    <property type="evidence" value="ECO:0007669"/>
    <property type="project" value="TreeGrafter"/>
</dbReference>
<dbReference type="Gene3D" id="3.30.420.10">
    <property type="entry name" value="Ribonuclease H-like superfamily/Ribonuclease H"/>
    <property type="match status" value="1"/>
</dbReference>
<dbReference type="InterPro" id="IPR036397">
    <property type="entry name" value="RNaseH_sf"/>
</dbReference>
<evidence type="ECO:0000256" key="2">
    <source>
        <dbReference type="ARBA" id="ARBA00004127"/>
    </source>
</evidence>
<dbReference type="EMBL" id="KZ270153">
    <property type="protein sequence ID" value="OZC06275.1"/>
    <property type="molecule type" value="Genomic_DNA"/>
</dbReference>
<organism evidence="15 16">
    <name type="scientific">Onchocerca flexuosa</name>
    <dbReference type="NCBI Taxonomy" id="387005"/>
    <lineage>
        <taxon>Eukaryota</taxon>
        <taxon>Metazoa</taxon>
        <taxon>Ecdysozoa</taxon>
        <taxon>Nematoda</taxon>
        <taxon>Chromadorea</taxon>
        <taxon>Rhabditida</taxon>
        <taxon>Spirurina</taxon>
        <taxon>Spiruromorpha</taxon>
        <taxon>Filarioidea</taxon>
        <taxon>Onchocercidae</taxon>
        <taxon>Onchocerca</taxon>
    </lineage>
</organism>
<feature type="region of interest" description="Disordered" evidence="12">
    <location>
        <begin position="796"/>
        <end position="816"/>
    </location>
</feature>
<feature type="transmembrane region" description="Helical" evidence="13">
    <location>
        <begin position="187"/>
        <end position="206"/>
    </location>
</feature>
<dbReference type="GO" id="GO:0031293">
    <property type="term" value="P:membrane protein intracellular domain proteolysis"/>
    <property type="evidence" value="ECO:0007669"/>
    <property type="project" value="TreeGrafter"/>
</dbReference>
<dbReference type="GO" id="GO:0005737">
    <property type="term" value="C:cytoplasm"/>
    <property type="evidence" value="ECO:0007669"/>
    <property type="project" value="TreeGrafter"/>
</dbReference>
<dbReference type="Proteomes" id="UP000242913">
    <property type="component" value="Unassembled WGS sequence"/>
</dbReference>
<feature type="transmembrane region" description="Helical" evidence="13">
    <location>
        <begin position="516"/>
        <end position="536"/>
    </location>
</feature>
<feature type="transmembrane region" description="Helical" evidence="13">
    <location>
        <begin position="155"/>
        <end position="175"/>
    </location>
</feature>
<evidence type="ECO:0000259" key="14">
    <source>
        <dbReference type="Pfam" id="PF02163"/>
    </source>
</evidence>
<dbReference type="EC" id="3.4.24.85" evidence="5"/>
<comment type="similarity">
    <text evidence="3">Belongs to the CAF1 family.</text>
</comment>
<proteinExistence type="inferred from homology"/>
<feature type="domain" description="Peptidase M50" evidence="14">
    <location>
        <begin position="159"/>
        <end position="509"/>
    </location>
</feature>
<dbReference type="InterPro" id="IPR006941">
    <property type="entry name" value="RNase_CAF1"/>
</dbReference>
<keyword evidence="7 13" id="KW-0812">Transmembrane</keyword>
<accession>A0A238BNQ3</accession>
<dbReference type="GO" id="GO:0004222">
    <property type="term" value="F:metalloendopeptidase activity"/>
    <property type="evidence" value="ECO:0007669"/>
    <property type="project" value="InterPro"/>
</dbReference>
<dbReference type="SUPFAM" id="SSF53098">
    <property type="entry name" value="Ribonuclease H-like"/>
    <property type="match status" value="1"/>
</dbReference>
<evidence type="ECO:0000256" key="13">
    <source>
        <dbReference type="SAM" id="Phobius"/>
    </source>
</evidence>
<sequence length="816" mass="93023">MLLTVLGWFMAFWSTINLLDYFLRVFHVPRYVAFVERYELIITLFQIRFVPIRSSCTILKEFVQKNLLSYLLTIWFNIGIISTIFCSFGIILYFSWNSVMEISLWWFENFHSFASDGSVMDVYEVEGSIVGKKFVEENEGLKFAIPGWNIPWAQVPLYIGILLIAAVVHEIGHMLAALNTNVSVKSVGFIFFAIFLGAYVELDAVAVRRLSSLQKLRISCAGVWHNLVLALFAWMLYESTTFIVSPLFISNAGIYVEDIQKDSPLSGPVGLHKGSVIQAINDCNVSNINDWNRCLKTMKYTNLGFCVPNDVIAENVADEMQLVENELDCCQNSTWNNSASHMCFYVRDWMISNRKSKERNLELLEYFSAKMCACLSARYVAGLQSCSSTENCVVTNQTLSNLHSSCVFPALLNNMSFMRISMGNASRIVLYVGYVKELKFDVQVSNYVPRLPISLTLLPYCIELVAKYLFTFSFAFAVINAIPCIYLDGQYICSNFVDFMFSKLRPRKRRLLKRMALTYGTILLVVNFIIAMWKLYKHIEFKRIRDTVKEYPFVAMDTEFPGVVATPLGQFKSKEDFNYQQVSCNVNMLKLIQVGFALLDKDGNMPPSGDVWQFNFQFSLNDDMYSQDSVDLLRNAGIDFGRHQVEGIRMADFGELLTTSGLIVDEHITWLTFHSGYDFGYLMRSILLSELPKEESQFFQYHRKLFPCSYDLKMLLKHPGLVNAKLRGGLQELADQLKVVRKGQQHQAGSDSLLTAQTFFKIKERFFEDTWDQVAPTVEGHLYGLGNTLSSSAPFVQMAESSSTPEPQQSSTPEAT</sequence>
<name>A0A238BNQ3_9BILA</name>
<dbReference type="Pfam" id="PF02163">
    <property type="entry name" value="Peptidase_M50"/>
    <property type="match status" value="1"/>
</dbReference>
<comment type="catalytic activity">
    <reaction evidence="1">
        <text>Cleaves several transcription factors that are type-2 transmembrane proteins within membrane-spanning domains. Known substrates include sterol regulatory element-binding protein (SREBP) -1, SREBP-2 and forms of the transcriptional activator ATF6. SREBP-2 is cleaved at the site 477-DRSRILL-|-CVLTFLCLSFNPLTSLLQWGGA-505. The residues Asn-Pro, 11 residues distal to the site of cleavage in the membrane-spanning domain, are important for cleavage by S2P endopeptidase. Replacement of either of these residues does not prevent cleavage, but there is no cleavage if both of these residues are replaced.</text>
        <dbReference type="EC" id="3.4.24.85"/>
    </reaction>
</comment>
<evidence type="ECO:0000256" key="8">
    <source>
        <dbReference type="ARBA" id="ARBA00022989"/>
    </source>
</evidence>
<evidence type="ECO:0000313" key="16">
    <source>
        <dbReference type="Proteomes" id="UP000242913"/>
    </source>
</evidence>
<dbReference type="AlphaFoldDB" id="A0A238BNQ3"/>
<dbReference type="GO" id="GO:0016020">
    <property type="term" value="C:membrane"/>
    <property type="evidence" value="ECO:0007669"/>
    <property type="project" value="InterPro"/>
</dbReference>
<evidence type="ECO:0000256" key="7">
    <source>
        <dbReference type="ARBA" id="ARBA00022692"/>
    </source>
</evidence>
<evidence type="ECO:0000256" key="9">
    <source>
        <dbReference type="ARBA" id="ARBA00023136"/>
    </source>
</evidence>
<comment type="similarity">
    <text evidence="4">Belongs to the peptidase M50A family.</text>
</comment>
<evidence type="ECO:0000256" key="4">
    <source>
        <dbReference type="ARBA" id="ARBA00009989"/>
    </source>
</evidence>
<keyword evidence="16" id="KW-1185">Reference proteome</keyword>
<evidence type="ECO:0000256" key="12">
    <source>
        <dbReference type="SAM" id="MobiDB-lite"/>
    </source>
</evidence>
<dbReference type="OrthoDB" id="69989at2759"/>
<dbReference type="GO" id="GO:0003676">
    <property type="term" value="F:nucleic acid binding"/>
    <property type="evidence" value="ECO:0007669"/>
    <property type="project" value="InterPro"/>
</dbReference>
<evidence type="ECO:0000313" key="15">
    <source>
        <dbReference type="EMBL" id="OZC06275.1"/>
    </source>
</evidence>
<dbReference type="PANTHER" id="PTHR13325">
    <property type="entry name" value="PROTEASE M50 MEMBRANE-BOUND TRANSCRIPTION FACTOR SITE 2 PROTEASE"/>
    <property type="match status" value="1"/>
</dbReference>
<feature type="transmembrane region" description="Helical" evidence="13">
    <location>
        <begin position="468"/>
        <end position="487"/>
    </location>
</feature>
<dbReference type="InterPro" id="IPR001193">
    <property type="entry name" value="MBTPS2"/>
</dbReference>
<reference evidence="15 16" key="1">
    <citation type="submission" date="2015-12" db="EMBL/GenBank/DDBJ databases">
        <title>Draft genome of the nematode, Onchocerca flexuosa.</title>
        <authorList>
            <person name="Mitreva M."/>
        </authorList>
    </citation>
    <scope>NUCLEOTIDE SEQUENCE [LARGE SCALE GENOMIC DNA]</scope>
    <source>
        <strain evidence="15">Red Deer</strain>
    </source>
</reference>
<feature type="compositionally biased region" description="Low complexity" evidence="12">
    <location>
        <begin position="800"/>
        <end position="816"/>
    </location>
</feature>
<dbReference type="GO" id="GO:0012505">
    <property type="term" value="C:endomembrane system"/>
    <property type="evidence" value="ECO:0007669"/>
    <property type="project" value="UniProtKB-SubCell"/>
</dbReference>
<evidence type="ECO:0000256" key="3">
    <source>
        <dbReference type="ARBA" id="ARBA00008372"/>
    </source>
</evidence>
<dbReference type="InterPro" id="IPR012337">
    <property type="entry name" value="RNaseH-like_sf"/>
</dbReference>
<dbReference type="InterPro" id="IPR008915">
    <property type="entry name" value="Peptidase_M50"/>
</dbReference>
<dbReference type="PANTHER" id="PTHR13325:SF3">
    <property type="entry name" value="MEMBRANE-BOUND TRANSCRIPTION FACTOR SITE-2 PROTEASE"/>
    <property type="match status" value="1"/>
</dbReference>
<keyword evidence="9 13" id="KW-0472">Membrane</keyword>
<dbReference type="Pfam" id="PF04857">
    <property type="entry name" value="CAF1"/>
    <property type="match status" value="1"/>
</dbReference>
<comment type="subcellular location">
    <subcellularLocation>
        <location evidence="2">Endomembrane system</location>
        <topology evidence="2">Multi-pass membrane protein</topology>
    </subcellularLocation>
</comment>
<comment type="function">
    <text evidence="11">Zinc metalloprotease that mediates intramembrane proteolysis of proteins such as ATF6, ATF6B, SREBF1/SREBP1 and SREBF2/SREBP2. Catalyzes the second step in the proteolytic activation of the sterol regulatory element-binding proteins (SREBPs) SREBF1/SREBP1 and SREBF2/SREBP2: cleaves SREBPs within the first transmembrane segment, thereby releasing the N-terminal segment with a portion of the transmembrane segment attached. Mature N-terminal SREBP fragments shuttle to the nucleus and activate gene transcription. Also mediates the second step in the proteolytic activation of the cyclic AMP-dependent transcription factor ATF-6 (ATF6 and ATF6B). Involved in intramembrane proteolysis during bone formation. In astrocytes and osteoblasts, upon DNA damage and ER stress, mediates the second step of the regulated intramembrane proteolytic activation of the transcription factor CREB3L1, leading to the inhibition of cell-cycle progression.</text>
</comment>
<evidence type="ECO:0000256" key="1">
    <source>
        <dbReference type="ARBA" id="ARBA00001350"/>
    </source>
</evidence>
<dbReference type="InterPro" id="IPR036034">
    <property type="entry name" value="PDZ_sf"/>
</dbReference>